<feature type="transmembrane region" description="Helical" evidence="1">
    <location>
        <begin position="166"/>
        <end position="186"/>
    </location>
</feature>
<keyword evidence="1" id="KW-0812">Transmembrane</keyword>
<protein>
    <submittedName>
        <fullName evidence="2">TrnB2 protein</fullName>
    </submittedName>
</protein>
<dbReference type="EMBL" id="CP000479">
    <property type="protein sequence ID" value="ABK68243.1"/>
    <property type="molecule type" value="Genomic_DNA"/>
</dbReference>
<dbReference type="GO" id="GO:0005548">
    <property type="term" value="F:phospholipid transporter activity"/>
    <property type="evidence" value="ECO:0007669"/>
    <property type="project" value="TreeGrafter"/>
</dbReference>
<dbReference type="PANTHER" id="PTHR30188:SF13">
    <property type="entry name" value="CONSERVED HYPOTHETICAL INTEGRAL MEMBRANE PROTEIN YRBE3B"/>
    <property type="match status" value="1"/>
</dbReference>
<name>A0A0H3A181_MYCA1</name>
<feature type="transmembrane region" description="Helical" evidence="1">
    <location>
        <begin position="65"/>
        <end position="91"/>
    </location>
</feature>
<keyword evidence="1" id="KW-0472">Membrane</keyword>
<sequence>MTAAPARHRPMSVIPAPPRLARLSITLHRLVAGWNRLGSQTAFYVKALSLMWDAVARYKAETLRLIATMSLGVGALAVIGGTVVVVTTLVMSTGSFIGIQLYRSLSDVGVEALSGFASAYLNTRFAAPLTSAIGLAATIGAGATAQLGAMRINEEIDALEVMGIRAISYLASTRIVAGVLVTVPLWCLSSLAGYLATRTLVVVAFGQAPGVYDHYFNTYLQPTDLIWSLLQVMATATVVMLVHTYYGFNATGGPAGVGEAVGRSVRASLVVAVTVQLAVAMAAYGVSGNFNLSG</sequence>
<evidence type="ECO:0000313" key="2">
    <source>
        <dbReference type="EMBL" id="ABK68243.1"/>
    </source>
</evidence>
<dbReference type="KEGG" id="mav:MAV_2531"/>
<dbReference type="GO" id="GO:0043190">
    <property type="term" value="C:ATP-binding cassette (ABC) transporter complex"/>
    <property type="evidence" value="ECO:0007669"/>
    <property type="project" value="InterPro"/>
</dbReference>
<dbReference type="InterPro" id="IPR030802">
    <property type="entry name" value="Permease_MalE"/>
</dbReference>
<evidence type="ECO:0000256" key="1">
    <source>
        <dbReference type="SAM" id="Phobius"/>
    </source>
</evidence>
<organism evidence="2 3">
    <name type="scientific">Mycobacterium avium (strain 104)</name>
    <dbReference type="NCBI Taxonomy" id="243243"/>
    <lineage>
        <taxon>Bacteria</taxon>
        <taxon>Bacillati</taxon>
        <taxon>Actinomycetota</taxon>
        <taxon>Actinomycetes</taxon>
        <taxon>Mycobacteriales</taxon>
        <taxon>Mycobacteriaceae</taxon>
        <taxon>Mycobacterium</taxon>
        <taxon>Mycobacterium avium complex (MAC)</taxon>
    </lineage>
</organism>
<feature type="transmembrane region" description="Helical" evidence="1">
    <location>
        <begin position="125"/>
        <end position="145"/>
    </location>
</feature>
<evidence type="ECO:0000313" key="3">
    <source>
        <dbReference type="Proteomes" id="UP000001574"/>
    </source>
</evidence>
<feature type="transmembrane region" description="Helical" evidence="1">
    <location>
        <begin position="267"/>
        <end position="286"/>
    </location>
</feature>
<proteinExistence type="predicted"/>
<feature type="transmembrane region" description="Helical" evidence="1">
    <location>
        <begin position="225"/>
        <end position="246"/>
    </location>
</feature>
<keyword evidence="1" id="KW-1133">Transmembrane helix</keyword>
<accession>A0A0H3A181</accession>
<dbReference type="Pfam" id="PF02405">
    <property type="entry name" value="MlaE"/>
    <property type="match status" value="1"/>
</dbReference>
<dbReference type="HOGENOM" id="CLU_045686_2_1_11"/>
<dbReference type="AlphaFoldDB" id="A0A0H3A181"/>
<reference evidence="2 3" key="1">
    <citation type="submission" date="2006-10" db="EMBL/GenBank/DDBJ databases">
        <authorList>
            <person name="Fleischmann R.D."/>
            <person name="Dodson R.J."/>
            <person name="Haft D.H."/>
            <person name="Merkel J.S."/>
            <person name="Nelson W.C."/>
            <person name="Fraser C.M."/>
        </authorList>
    </citation>
    <scope>NUCLEOTIDE SEQUENCE [LARGE SCALE GENOMIC DNA]</scope>
    <source>
        <strain evidence="2 3">104</strain>
    </source>
</reference>
<dbReference type="Proteomes" id="UP000001574">
    <property type="component" value="Chromosome"/>
</dbReference>
<dbReference type="PANTHER" id="PTHR30188">
    <property type="entry name" value="ABC TRANSPORTER PERMEASE PROTEIN-RELATED"/>
    <property type="match status" value="1"/>
</dbReference>
<gene>
    <name evidence="2" type="ordered locus">MAV_2531</name>
</gene>